<dbReference type="GO" id="GO:0016787">
    <property type="term" value="F:hydrolase activity"/>
    <property type="evidence" value="ECO:0007669"/>
    <property type="project" value="UniProtKB-KW"/>
</dbReference>
<dbReference type="EMBL" id="JAJEPU010000001">
    <property type="protein sequence ID" value="MCC2163368.1"/>
    <property type="molecule type" value="Genomic_DNA"/>
</dbReference>
<comment type="caution">
    <text evidence="4">The sequence shown here is derived from an EMBL/GenBank/DDBJ whole genome shotgun (WGS) entry which is preliminary data.</text>
</comment>
<dbReference type="NCBIfam" id="TIGR01076">
    <property type="entry name" value="sortase_fam"/>
    <property type="match status" value="1"/>
</dbReference>
<dbReference type="Proteomes" id="UP001198962">
    <property type="component" value="Unassembled WGS sequence"/>
</dbReference>
<evidence type="ECO:0000256" key="2">
    <source>
        <dbReference type="PIRSR" id="PIRSR605754-1"/>
    </source>
</evidence>
<dbReference type="InterPro" id="IPR023365">
    <property type="entry name" value="Sortase_dom-sf"/>
</dbReference>
<feature type="active site" description="Acyl-thioester intermediate" evidence="2">
    <location>
        <position position="215"/>
    </location>
</feature>
<reference evidence="4" key="1">
    <citation type="submission" date="2021-10" db="EMBL/GenBank/DDBJ databases">
        <title>Anaerobic single-cell dispensing facilitates the cultivation of human gut bacteria.</title>
        <authorList>
            <person name="Afrizal A."/>
        </authorList>
    </citation>
    <scope>NUCLEOTIDE SEQUENCE</scope>
    <source>
        <strain evidence="4">CLA-AA-H274</strain>
    </source>
</reference>
<dbReference type="RefSeq" id="WP_308450278.1">
    <property type="nucleotide sequence ID" value="NZ_JAJEPU010000001.1"/>
</dbReference>
<sequence length="240" mass="27566">MTSIKRRWIRRFLKFVPVMLFVVGVSLMLYPYVSDCWNRWHQSRAIAGYADAVSQEKREDLENMWKQARIYNMELKRKKNRYYLSEEDQIRYHQLLNLTGNGIMGYIEIPSIRCSLPIYHGTDESVLQVATGHIEGSSLPVGGAGSHCVISGHRGLPSARLFSGLDQLKTGDFFNLRVLNRTLQYQIDEINIVLPDDIGKLEIDPEKDFCTLVTCTPYGVNSHRLLVRGSRVEKQNGDRD</sequence>
<organism evidence="4 5">
    <name type="scientific">Brotaphodocola catenula</name>
    <dbReference type="NCBI Taxonomy" id="2885361"/>
    <lineage>
        <taxon>Bacteria</taxon>
        <taxon>Bacillati</taxon>
        <taxon>Bacillota</taxon>
        <taxon>Clostridia</taxon>
        <taxon>Lachnospirales</taxon>
        <taxon>Lachnospiraceae</taxon>
        <taxon>Brotaphodocola</taxon>
    </lineage>
</organism>
<evidence type="ECO:0000256" key="1">
    <source>
        <dbReference type="ARBA" id="ARBA00022801"/>
    </source>
</evidence>
<dbReference type="InterPro" id="IPR005754">
    <property type="entry name" value="Sortase"/>
</dbReference>
<keyword evidence="3" id="KW-0812">Transmembrane</keyword>
<keyword evidence="1" id="KW-0378">Hydrolase</keyword>
<dbReference type="SUPFAM" id="SSF63817">
    <property type="entry name" value="Sortase"/>
    <property type="match status" value="1"/>
</dbReference>
<accession>A0AAE3DJQ6</accession>
<evidence type="ECO:0000256" key="3">
    <source>
        <dbReference type="SAM" id="Phobius"/>
    </source>
</evidence>
<evidence type="ECO:0000313" key="4">
    <source>
        <dbReference type="EMBL" id="MCC2163368.1"/>
    </source>
</evidence>
<name>A0AAE3DJQ6_9FIRM</name>
<protein>
    <submittedName>
        <fullName evidence="4">Class C sortase</fullName>
    </submittedName>
</protein>
<keyword evidence="3" id="KW-0472">Membrane</keyword>
<feature type="transmembrane region" description="Helical" evidence="3">
    <location>
        <begin position="12"/>
        <end position="33"/>
    </location>
</feature>
<dbReference type="InterPro" id="IPR042002">
    <property type="entry name" value="Sortase_C"/>
</dbReference>
<gene>
    <name evidence="4" type="ORF">LKD32_00460</name>
</gene>
<dbReference type="Pfam" id="PF04203">
    <property type="entry name" value="Sortase"/>
    <property type="match status" value="1"/>
</dbReference>
<keyword evidence="3" id="KW-1133">Transmembrane helix</keyword>
<evidence type="ECO:0000313" key="5">
    <source>
        <dbReference type="Proteomes" id="UP001198962"/>
    </source>
</evidence>
<dbReference type="NCBIfam" id="NF033745">
    <property type="entry name" value="class_C_sortase"/>
    <property type="match status" value="1"/>
</dbReference>
<dbReference type="Gene3D" id="2.40.260.10">
    <property type="entry name" value="Sortase"/>
    <property type="match status" value="1"/>
</dbReference>
<keyword evidence="5" id="KW-1185">Reference proteome</keyword>
<feature type="active site" description="Proton donor/acceptor" evidence="2">
    <location>
        <position position="153"/>
    </location>
</feature>
<proteinExistence type="predicted"/>
<dbReference type="CDD" id="cd05827">
    <property type="entry name" value="Sortase_C"/>
    <property type="match status" value="1"/>
</dbReference>
<dbReference type="AlphaFoldDB" id="A0AAE3DJQ6"/>